<dbReference type="KEGG" id="mets:DK389_08950"/>
<reference evidence="2" key="1">
    <citation type="submission" date="2018-05" db="EMBL/GenBank/DDBJ databases">
        <title>Complete Genome Sequence of Methylobacterium sp. 17SD2-17.</title>
        <authorList>
            <person name="Srinivasan S."/>
        </authorList>
    </citation>
    <scope>NUCLEOTIDE SEQUENCE [LARGE SCALE GENOMIC DNA]</scope>
    <source>
        <strain evidence="2">17SD2-17</strain>
    </source>
</reference>
<evidence type="ECO:0000313" key="2">
    <source>
        <dbReference type="Proteomes" id="UP000245926"/>
    </source>
</evidence>
<protein>
    <recommendedName>
        <fullName evidence="3">BrnA antitoxin family protein</fullName>
    </recommendedName>
</protein>
<dbReference type="Pfam" id="PF14384">
    <property type="entry name" value="BrnA_antitoxin"/>
    <property type="match status" value="1"/>
</dbReference>
<evidence type="ECO:0000313" key="1">
    <source>
        <dbReference type="EMBL" id="AWN40632.1"/>
    </source>
</evidence>
<dbReference type="OrthoDB" id="361944at2"/>
<evidence type="ECO:0008006" key="3">
    <source>
        <dbReference type="Google" id="ProtNLM"/>
    </source>
</evidence>
<proteinExistence type="predicted"/>
<dbReference type="RefSeq" id="WP_109888943.1">
    <property type="nucleotide sequence ID" value="NZ_CP029550.1"/>
</dbReference>
<dbReference type="Proteomes" id="UP000245926">
    <property type="component" value="Chromosome"/>
</dbReference>
<organism evidence="1 2">
    <name type="scientific">Methylobacterium durans</name>
    <dbReference type="NCBI Taxonomy" id="2202825"/>
    <lineage>
        <taxon>Bacteria</taxon>
        <taxon>Pseudomonadati</taxon>
        <taxon>Pseudomonadota</taxon>
        <taxon>Alphaproteobacteria</taxon>
        <taxon>Hyphomicrobiales</taxon>
        <taxon>Methylobacteriaceae</taxon>
        <taxon>Methylobacterium</taxon>
    </lineage>
</organism>
<gene>
    <name evidence="1" type="ORF">DK389_08950</name>
</gene>
<dbReference type="InterPro" id="IPR025528">
    <property type="entry name" value="BrnA_antitoxin"/>
</dbReference>
<sequence>MIERDRLPPTLIDTEEAALRAGIASDPDNPEWIEGDFRRARPVADVFPDRAARLRKTQDAPIQQRVGLAIDRDVLDRFRATGPDWKKRMNAIPHEAAEDLPTA</sequence>
<name>A0A2U8W5K4_9HYPH</name>
<dbReference type="EMBL" id="CP029550">
    <property type="protein sequence ID" value="AWN40632.1"/>
    <property type="molecule type" value="Genomic_DNA"/>
</dbReference>
<keyword evidence="2" id="KW-1185">Reference proteome</keyword>
<accession>A0A2U8W5K4</accession>
<dbReference type="AlphaFoldDB" id="A0A2U8W5K4"/>